<feature type="domain" description="Ketoreductase" evidence="2">
    <location>
        <begin position="4"/>
        <end position="179"/>
    </location>
</feature>
<gene>
    <name evidence="3" type="ORF">BU26DRAFT_527991</name>
</gene>
<dbReference type="InterPro" id="IPR002225">
    <property type="entry name" value="3Beta_OHSteriod_DH/Estase"/>
</dbReference>
<dbReference type="InterPro" id="IPR036291">
    <property type="entry name" value="NAD(P)-bd_dom_sf"/>
</dbReference>
<dbReference type="InterPro" id="IPR051783">
    <property type="entry name" value="NAD(P)-dependent_oxidoreduct"/>
</dbReference>
<dbReference type="Pfam" id="PF01073">
    <property type="entry name" value="3Beta_HSD"/>
    <property type="match status" value="1"/>
</dbReference>
<dbReference type="GeneID" id="54584151"/>
<accession>A0A6A6J023</accession>
<dbReference type="PANTHER" id="PTHR48079:SF6">
    <property type="entry name" value="NAD(P)-BINDING DOMAIN-CONTAINING PROTEIN-RELATED"/>
    <property type="match status" value="1"/>
</dbReference>
<protein>
    <submittedName>
        <fullName evidence="3">C-3 sterol dehydrogenase/C-4 decarboxylase</fullName>
    </submittedName>
</protein>
<evidence type="ECO:0000259" key="2">
    <source>
        <dbReference type="SMART" id="SM00822"/>
    </source>
</evidence>
<dbReference type="SMART" id="SM00822">
    <property type="entry name" value="PKS_KR"/>
    <property type="match status" value="1"/>
</dbReference>
<dbReference type="InterPro" id="IPR057326">
    <property type="entry name" value="KR_dom"/>
</dbReference>
<feature type="transmembrane region" description="Helical" evidence="1">
    <location>
        <begin position="272"/>
        <end position="291"/>
    </location>
</feature>
<organism evidence="3 4">
    <name type="scientific">Trematosphaeria pertusa</name>
    <dbReference type="NCBI Taxonomy" id="390896"/>
    <lineage>
        <taxon>Eukaryota</taxon>
        <taxon>Fungi</taxon>
        <taxon>Dikarya</taxon>
        <taxon>Ascomycota</taxon>
        <taxon>Pezizomycotina</taxon>
        <taxon>Dothideomycetes</taxon>
        <taxon>Pleosporomycetidae</taxon>
        <taxon>Pleosporales</taxon>
        <taxon>Massarineae</taxon>
        <taxon>Trematosphaeriaceae</taxon>
        <taxon>Trematosphaeria</taxon>
    </lineage>
</organism>
<dbReference type="EMBL" id="ML987190">
    <property type="protein sequence ID" value="KAF2255190.1"/>
    <property type="molecule type" value="Genomic_DNA"/>
</dbReference>
<dbReference type="GO" id="GO:0016616">
    <property type="term" value="F:oxidoreductase activity, acting on the CH-OH group of donors, NAD or NADP as acceptor"/>
    <property type="evidence" value="ECO:0007669"/>
    <property type="project" value="InterPro"/>
</dbReference>
<evidence type="ECO:0000256" key="1">
    <source>
        <dbReference type="SAM" id="Phobius"/>
    </source>
</evidence>
<dbReference type="GO" id="GO:0005737">
    <property type="term" value="C:cytoplasm"/>
    <property type="evidence" value="ECO:0007669"/>
    <property type="project" value="TreeGrafter"/>
</dbReference>
<name>A0A6A6J023_9PLEO</name>
<sequence length="346" mass="38026">MRLGTVLVVGGSGFLGSHIVKRLLSANHASHIAVTSRNPKTRDGKDDRLSYHAVDISSMSEIEALFQEIKPQVVIHTASPLPRSCPSVLHATNVIGTQNLLKAANACPETKAFVYTSSDSTCHPSPFKQITENQCILHTPATATNAYGKTKAIADAAVLVANSPELRTATLRLPAVYGEGDPNFIPQIIASIRNGEHKNQIGPNEKMFEFVYIESAAEAHILAARALLAKTPNASGQAYFITDGEPQPFFDFMRKCYAAAGYPVAKEEVRVIPFWVVMTIASVGEWAYWVFTLGLRTPKLRREDIEHLNTGCWWSEEKAKELLGYRPVVEQGEAVRKSMEWGMANC</sequence>
<dbReference type="RefSeq" id="XP_033690194.1">
    <property type="nucleotide sequence ID" value="XM_033830821.1"/>
</dbReference>
<proteinExistence type="predicted"/>
<dbReference type="Gene3D" id="3.40.50.720">
    <property type="entry name" value="NAD(P)-binding Rossmann-like Domain"/>
    <property type="match status" value="1"/>
</dbReference>
<keyword evidence="1" id="KW-0812">Transmembrane</keyword>
<dbReference type="GO" id="GO:0006694">
    <property type="term" value="P:steroid biosynthetic process"/>
    <property type="evidence" value="ECO:0007669"/>
    <property type="project" value="InterPro"/>
</dbReference>
<dbReference type="PANTHER" id="PTHR48079">
    <property type="entry name" value="PROTEIN YEEZ"/>
    <property type="match status" value="1"/>
</dbReference>
<keyword evidence="1" id="KW-0472">Membrane</keyword>
<evidence type="ECO:0000313" key="4">
    <source>
        <dbReference type="Proteomes" id="UP000800094"/>
    </source>
</evidence>
<keyword evidence="4" id="KW-1185">Reference proteome</keyword>
<dbReference type="AlphaFoldDB" id="A0A6A6J023"/>
<dbReference type="SUPFAM" id="SSF51735">
    <property type="entry name" value="NAD(P)-binding Rossmann-fold domains"/>
    <property type="match status" value="1"/>
</dbReference>
<keyword evidence="1" id="KW-1133">Transmembrane helix</keyword>
<reference evidence="3" key="1">
    <citation type="journal article" date="2020" name="Stud. Mycol.">
        <title>101 Dothideomycetes genomes: a test case for predicting lifestyles and emergence of pathogens.</title>
        <authorList>
            <person name="Haridas S."/>
            <person name="Albert R."/>
            <person name="Binder M."/>
            <person name="Bloem J."/>
            <person name="Labutti K."/>
            <person name="Salamov A."/>
            <person name="Andreopoulos B."/>
            <person name="Baker S."/>
            <person name="Barry K."/>
            <person name="Bills G."/>
            <person name="Bluhm B."/>
            <person name="Cannon C."/>
            <person name="Castanera R."/>
            <person name="Culley D."/>
            <person name="Daum C."/>
            <person name="Ezra D."/>
            <person name="Gonzalez J."/>
            <person name="Henrissat B."/>
            <person name="Kuo A."/>
            <person name="Liang C."/>
            <person name="Lipzen A."/>
            <person name="Lutzoni F."/>
            <person name="Magnuson J."/>
            <person name="Mondo S."/>
            <person name="Nolan M."/>
            <person name="Ohm R."/>
            <person name="Pangilinan J."/>
            <person name="Park H.-J."/>
            <person name="Ramirez L."/>
            <person name="Alfaro M."/>
            <person name="Sun H."/>
            <person name="Tritt A."/>
            <person name="Yoshinaga Y."/>
            <person name="Zwiers L.-H."/>
            <person name="Turgeon B."/>
            <person name="Goodwin S."/>
            <person name="Spatafora J."/>
            <person name="Crous P."/>
            <person name="Grigoriev I."/>
        </authorList>
    </citation>
    <scope>NUCLEOTIDE SEQUENCE</scope>
    <source>
        <strain evidence="3">CBS 122368</strain>
    </source>
</reference>
<dbReference type="Proteomes" id="UP000800094">
    <property type="component" value="Unassembled WGS sequence"/>
</dbReference>
<dbReference type="GO" id="GO:0004029">
    <property type="term" value="F:aldehyde dehydrogenase (NAD+) activity"/>
    <property type="evidence" value="ECO:0007669"/>
    <property type="project" value="TreeGrafter"/>
</dbReference>
<evidence type="ECO:0000313" key="3">
    <source>
        <dbReference type="EMBL" id="KAF2255190.1"/>
    </source>
</evidence>
<dbReference type="OrthoDB" id="10058185at2759"/>